<keyword evidence="11" id="KW-0131">Cell cycle</keyword>
<comment type="similarity">
    <text evidence="2">Belongs to the THAP1 family.</text>
</comment>
<evidence type="ECO:0000313" key="15">
    <source>
        <dbReference type="EMBL" id="KAJ8974061.1"/>
    </source>
</evidence>
<evidence type="ECO:0000256" key="4">
    <source>
        <dbReference type="ARBA" id="ARBA00022771"/>
    </source>
</evidence>
<evidence type="ECO:0000256" key="2">
    <source>
        <dbReference type="ARBA" id="ARBA00006177"/>
    </source>
</evidence>
<keyword evidence="10" id="KW-0539">Nucleus</keyword>
<accession>A0ABQ9J7C9</accession>
<evidence type="ECO:0000256" key="13">
    <source>
        <dbReference type="SAM" id="Coils"/>
    </source>
</evidence>
<keyword evidence="4 12" id="KW-0863">Zinc-finger</keyword>
<evidence type="ECO:0000256" key="6">
    <source>
        <dbReference type="ARBA" id="ARBA00023015"/>
    </source>
</evidence>
<dbReference type="PROSITE" id="PS50950">
    <property type="entry name" value="ZF_THAP"/>
    <property type="match status" value="1"/>
</dbReference>
<keyword evidence="16" id="KW-1185">Reference proteome</keyword>
<feature type="coiled-coil region" evidence="13">
    <location>
        <begin position="172"/>
        <end position="241"/>
    </location>
</feature>
<evidence type="ECO:0000256" key="10">
    <source>
        <dbReference type="ARBA" id="ARBA00023242"/>
    </source>
</evidence>
<evidence type="ECO:0000313" key="16">
    <source>
        <dbReference type="Proteomes" id="UP001162164"/>
    </source>
</evidence>
<dbReference type="Pfam" id="PF05485">
    <property type="entry name" value="THAP"/>
    <property type="match status" value="1"/>
</dbReference>
<evidence type="ECO:0000256" key="3">
    <source>
        <dbReference type="ARBA" id="ARBA00022723"/>
    </source>
</evidence>
<dbReference type="InterPro" id="IPR026516">
    <property type="entry name" value="THAP1/10"/>
</dbReference>
<keyword evidence="9" id="KW-0804">Transcription</keyword>
<protein>
    <recommendedName>
        <fullName evidence="14">THAP-type domain-containing protein</fullName>
    </recommendedName>
</protein>
<evidence type="ECO:0000259" key="14">
    <source>
        <dbReference type="PROSITE" id="PS50950"/>
    </source>
</evidence>
<dbReference type="Proteomes" id="UP001162164">
    <property type="component" value="Unassembled WGS sequence"/>
</dbReference>
<keyword evidence="6" id="KW-0805">Transcription regulation</keyword>
<evidence type="ECO:0000256" key="7">
    <source>
        <dbReference type="ARBA" id="ARBA00023054"/>
    </source>
</evidence>
<name>A0ABQ9J7C9_9CUCU</name>
<evidence type="ECO:0000256" key="12">
    <source>
        <dbReference type="PROSITE-ProRule" id="PRU00309"/>
    </source>
</evidence>
<comment type="subcellular location">
    <subcellularLocation>
        <location evidence="1">Nucleus</location>
        <location evidence="1">Nucleoplasm</location>
    </subcellularLocation>
</comment>
<dbReference type="InterPro" id="IPR006612">
    <property type="entry name" value="THAP_Znf"/>
</dbReference>
<keyword evidence="7 13" id="KW-0175">Coiled coil</keyword>
<dbReference type="SMART" id="SM00980">
    <property type="entry name" value="THAP"/>
    <property type="match status" value="1"/>
</dbReference>
<evidence type="ECO:0000256" key="5">
    <source>
        <dbReference type="ARBA" id="ARBA00022833"/>
    </source>
</evidence>
<sequence>MHAYGTVTNWHGEVDMVSERSELMRIYRITYTGILKMAGGKRCSLGFCKSQEGKDKTISFFSFPKDIRRRNVWIQKCNRTDKINPDYARICSLHFLPTDFERNLKAELLNLPARKKLKPDAVPSQLLKSEDTAVPITPRDDRTAKREGKRLVHRLVTLAEESCTSQLETKIIQDESTNKALLNYEIDKLNNEVNQLKKENEKLKSILQETTIKHGCDMRELENTIEKMQEIVKSRKEEEDKCFNNKIKNIFAKQFTQNQLDLIMKKEKKT</sequence>
<dbReference type="PANTHER" id="PTHR46600">
    <property type="entry name" value="THAP DOMAIN-CONTAINING"/>
    <property type="match status" value="1"/>
</dbReference>
<dbReference type="InterPro" id="IPR038441">
    <property type="entry name" value="THAP_Znf_sf"/>
</dbReference>
<keyword evidence="3" id="KW-0479">Metal-binding</keyword>
<reference evidence="15" key="1">
    <citation type="journal article" date="2023" name="Insect Mol. Biol.">
        <title>Genome sequencing provides insights into the evolution of gene families encoding plant cell wall-degrading enzymes in longhorned beetles.</title>
        <authorList>
            <person name="Shin N.R."/>
            <person name="Okamura Y."/>
            <person name="Kirsch R."/>
            <person name="Pauchet Y."/>
        </authorList>
    </citation>
    <scope>NUCLEOTIDE SEQUENCE</scope>
    <source>
        <strain evidence="15">MMC_N1</strain>
    </source>
</reference>
<evidence type="ECO:0000256" key="9">
    <source>
        <dbReference type="ARBA" id="ARBA00023163"/>
    </source>
</evidence>
<dbReference type="PANTHER" id="PTHR46600:SF1">
    <property type="entry name" value="THAP DOMAIN-CONTAINING PROTEIN 1"/>
    <property type="match status" value="1"/>
</dbReference>
<proteinExistence type="inferred from homology"/>
<feature type="domain" description="THAP-type" evidence="14">
    <location>
        <begin position="37"/>
        <end position="126"/>
    </location>
</feature>
<dbReference type="Gene3D" id="6.20.210.20">
    <property type="entry name" value="THAP domain"/>
    <property type="match status" value="1"/>
</dbReference>
<dbReference type="SUPFAM" id="SSF57716">
    <property type="entry name" value="Glucocorticoid receptor-like (DNA-binding domain)"/>
    <property type="match status" value="1"/>
</dbReference>
<evidence type="ECO:0000256" key="8">
    <source>
        <dbReference type="ARBA" id="ARBA00023125"/>
    </source>
</evidence>
<keyword evidence="5" id="KW-0862">Zinc</keyword>
<keyword evidence="8 12" id="KW-0238">DNA-binding</keyword>
<comment type="caution">
    <text evidence="15">The sequence shown here is derived from an EMBL/GenBank/DDBJ whole genome shotgun (WGS) entry which is preliminary data.</text>
</comment>
<evidence type="ECO:0000256" key="11">
    <source>
        <dbReference type="ARBA" id="ARBA00023306"/>
    </source>
</evidence>
<evidence type="ECO:0000256" key="1">
    <source>
        <dbReference type="ARBA" id="ARBA00004642"/>
    </source>
</evidence>
<dbReference type="SMART" id="SM00692">
    <property type="entry name" value="DM3"/>
    <property type="match status" value="1"/>
</dbReference>
<dbReference type="EMBL" id="JAPWTJ010001058">
    <property type="protein sequence ID" value="KAJ8974061.1"/>
    <property type="molecule type" value="Genomic_DNA"/>
</dbReference>
<gene>
    <name evidence="15" type="ORF">NQ317_016198</name>
</gene>
<organism evidence="15 16">
    <name type="scientific">Molorchus minor</name>
    <dbReference type="NCBI Taxonomy" id="1323400"/>
    <lineage>
        <taxon>Eukaryota</taxon>
        <taxon>Metazoa</taxon>
        <taxon>Ecdysozoa</taxon>
        <taxon>Arthropoda</taxon>
        <taxon>Hexapoda</taxon>
        <taxon>Insecta</taxon>
        <taxon>Pterygota</taxon>
        <taxon>Neoptera</taxon>
        <taxon>Endopterygota</taxon>
        <taxon>Coleoptera</taxon>
        <taxon>Polyphaga</taxon>
        <taxon>Cucujiformia</taxon>
        <taxon>Chrysomeloidea</taxon>
        <taxon>Cerambycidae</taxon>
        <taxon>Lamiinae</taxon>
        <taxon>Monochamini</taxon>
        <taxon>Molorchus</taxon>
    </lineage>
</organism>